<dbReference type="PANTHER" id="PTHR31302:SF31">
    <property type="entry name" value="PHOSPHODIESTERASE YAEI"/>
    <property type="match status" value="1"/>
</dbReference>
<keyword evidence="1" id="KW-0479">Metal-binding</keyword>
<evidence type="ECO:0000259" key="4">
    <source>
        <dbReference type="Pfam" id="PF00149"/>
    </source>
</evidence>
<gene>
    <name evidence="5" type="ORF">BST92_04460</name>
</gene>
<proteinExistence type="predicted"/>
<feature type="transmembrane region" description="Helical" evidence="3">
    <location>
        <begin position="115"/>
        <end position="136"/>
    </location>
</feature>
<dbReference type="RefSeq" id="WP_105070364.1">
    <property type="nucleotide sequence ID" value="NZ_MTPW01000001.1"/>
</dbReference>
<dbReference type="GO" id="GO:0046872">
    <property type="term" value="F:metal ion binding"/>
    <property type="evidence" value="ECO:0007669"/>
    <property type="project" value="UniProtKB-KW"/>
</dbReference>
<protein>
    <submittedName>
        <fullName evidence="5">Phosphoesterase</fullName>
    </submittedName>
</protein>
<feature type="domain" description="Calcineurin-like phosphoesterase" evidence="4">
    <location>
        <begin position="162"/>
        <end position="347"/>
    </location>
</feature>
<dbReference type="Gene3D" id="3.60.21.10">
    <property type="match status" value="1"/>
</dbReference>
<dbReference type="GO" id="GO:0016020">
    <property type="term" value="C:membrane"/>
    <property type="evidence" value="ECO:0007669"/>
    <property type="project" value="GOC"/>
</dbReference>
<keyword evidence="6" id="KW-1185">Reference proteome</keyword>
<keyword evidence="2" id="KW-0378">Hydrolase</keyword>
<evidence type="ECO:0000256" key="1">
    <source>
        <dbReference type="ARBA" id="ARBA00022723"/>
    </source>
</evidence>
<evidence type="ECO:0000256" key="2">
    <source>
        <dbReference type="ARBA" id="ARBA00022801"/>
    </source>
</evidence>
<keyword evidence="3" id="KW-0812">Transmembrane</keyword>
<accession>A0A2S7U9G1</accession>
<dbReference type="EMBL" id="MTPW01000001">
    <property type="protein sequence ID" value="PQJ31221.1"/>
    <property type="molecule type" value="Genomic_DNA"/>
</dbReference>
<dbReference type="InterPro" id="IPR029052">
    <property type="entry name" value="Metallo-depent_PP-like"/>
</dbReference>
<feature type="transmembrane region" description="Helical" evidence="3">
    <location>
        <begin position="33"/>
        <end position="52"/>
    </location>
</feature>
<dbReference type="Pfam" id="PF00149">
    <property type="entry name" value="Metallophos"/>
    <property type="match status" value="1"/>
</dbReference>
<organism evidence="5 6">
    <name type="scientific">Nonlabens arenilitoris</name>
    <dbReference type="NCBI Taxonomy" id="1217969"/>
    <lineage>
        <taxon>Bacteria</taxon>
        <taxon>Pseudomonadati</taxon>
        <taxon>Bacteroidota</taxon>
        <taxon>Flavobacteriia</taxon>
        <taxon>Flavobacteriales</taxon>
        <taxon>Flavobacteriaceae</taxon>
        <taxon>Nonlabens</taxon>
    </lineage>
</organism>
<dbReference type="GO" id="GO:0008758">
    <property type="term" value="F:UDP-2,3-diacylglucosamine hydrolase activity"/>
    <property type="evidence" value="ECO:0007669"/>
    <property type="project" value="TreeGrafter"/>
</dbReference>
<comment type="caution">
    <text evidence="5">The sequence shown here is derived from an EMBL/GenBank/DDBJ whole genome shotgun (WGS) entry which is preliminary data.</text>
</comment>
<name>A0A2S7U9G1_9FLAO</name>
<dbReference type="AlphaFoldDB" id="A0A2S7U9G1"/>
<evidence type="ECO:0000256" key="3">
    <source>
        <dbReference type="SAM" id="Phobius"/>
    </source>
</evidence>
<evidence type="ECO:0000313" key="5">
    <source>
        <dbReference type="EMBL" id="PQJ31221.1"/>
    </source>
</evidence>
<dbReference type="Proteomes" id="UP000239747">
    <property type="component" value="Unassembled WGS sequence"/>
</dbReference>
<dbReference type="InterPro" id="IPR051158">
    <property type="entry name" value="Metallophosphoesterase_sf"/>
</dbReference>
<evidence type="ECO:0000313" key="6">
    <source>
        <dbReference type="Proteomes" id="UP000239747"/>
    </source>
</evidence>
<dbReference type="GO" id="GO:0009245">
    <property type="term" value="P:lipid A biosynthetic process"/>
    <property type="evidence" value="ECO:0007669"/>
    <property type="project" value="TreeGrafter"/>
</dbReference>
<feature type="transmembrane region" description="Helical" evidence="3">
    <location>
        <begin position="64"/>
        <end position="84"/>
    </location>
</feature>
<dbReference type="InterPro" id="IPR004843">
    <property type="entry name" value="Calcineurin-like_PHP"/>
</dbReference>
<dbReference type="OrthoDB" id="9780884at2"/>
<sequence length="415" mass="47398">MRFIIPIILFVVFQVYSFQLIRTLSRGHWWKWIYLAATILILINLIMQFVWHPDRGQVSTARDIAVTIFLGLLAAQFVMMIVMLGEDIYRVIKGGYNALTQKQDNTSFLPSRRAFISKVGLGLAALPFGAILYGAWKGKYNYQVREYELSFDDLPDAFDGYKVTQISDIHVGSFDDKEEVKYAIDLVNKQGSDAIFFTGDLVNNISTEMHGWESIFGKLSAKDGVYSVLGNHDYGDYYGWEGTREEVIALKKANMEKLYSIQKQMGWRLLRDENIAIKRGNDLLNVVGVENIGNGRFPKYGDLKKASVGLRKSDFKILLSHDPSHWEDDVKHNDLNYHLTLSGHTHGMQFGIEIPGFIKLSPAWFVYKKWAGIYKEFGRFINVNRGFGFLGYSGRAGIWPEITVITLKKAKNRIN</sequence>
<dbReference type="SUPFAM" id="SSF56300">
    <property type="entry name" value="Metallo-dependent phosphatases"/>
    <property type="match status" value="1"/>
</dbReference>
<reference evidence="5 6" key="1">
    <citation type="submission" date="2017-01" db="EMBL/GenBank/DDBJ databases">
        <title>Trade-off between light-utilization and light-protection in marine flavobacteria.</title>
        <authorList>
            <person name="Kumagai Y."/>
            <person name="Yoshizawa S."/>
            <person name="Kogure K."/>
            <person name="Iwasaki W."/>
        </authorList>
    </citation>
    <scope>NUCLEOTIDE SEQUENCE [LARGE SCALE GENOMIC DNA]</scope>
    <source>
        <strain evidence="5 6">KCTC 32109</strain>
    </source>
</reference>
<keyword evidence="3" id="KW-1133">Transmembrane helix</keyword>
<keyword evidence="3" id="KW-0472">Membrane</keyword>
<dbReference type="PANTHER" id="PTHR31302">
    <property type="entry name" value="TRANSMEMBRANE PROTEIN WITH METALLOPHOSPHOESTERASE DOMAIN-RELATED"/>
    <property type="match status" value="1"/>
</dbReference>